<keyword evidence="2" id="KW-1133">Transmembrane helix</keyword>
<dbReference type="Proteomes" id="UP000294933">
    <property type="component" value="Unassembled WGS sequence"/>
</dbReference>
<accession>A0A4Y7QHX3</accession>
<sequence>MVPTTAPSNTDSTTSSSTVSEKPPRSPAQIRLDDDVSERLKLTSNILKEWRSSLKLDSEMEDILDDLSDVEKLQNEAVEHTKYTAALGSQIAQHMVTLMDDMTEFKVDPSDSTRRRKFRARIKEVEALCEGMAHECEEGLNSFVQLQELLLALIDRVEDKRQKLKYLVKSSQKKESRDRTIAQIATIVGLLASAIAAVATAFALGPVAVVAIPLAFSVIAPIITFYATKRSETHKKLIETPLQTERLLQSLKGELTTCFDQAHTRSEWVYQLRSDIHTLRGVHEVSWSTRDIQAARQGWDMLAENLREFSLKIRGSPPSYTSSSSSRLAYRQLLA</sequence>
<evidence type="ECO:0000313" key="3">
    <source>
        <dbReference type="EMBL" id="TDL26956.1"/>
    </source>
</evidence>
<feature type="transmembrane region" description="Helical" evidence="2">
    <location>
        <begin position="210"/>
        <end position="228"/>
    </location>
</feature>
<dbReference type="OrthoDB" id="10666804at2759"/>
<evidence type="ECO:0000313" key="4">
    <source>
        <dbReference type="Proteomes" id="UP000294933"/>
    </source>
</evidence>
<proteinExistence type="predicted"/>
<dbReference type="AlphaFoldDB" id="A0A4Y7QHX3"/>
<keyword evidence="4" id="KW-1185">Reference proteome</keyword>
<dbReference type="VEuPathDB" id="FungiDB:BD410DRAFT_836051"/>
<organism evidence="3 4">
    <name type="scientific">Rickenella mellea</name>
    <dbReference type="NCBI Taxonomy" id="50990"/>
    <lineage>
        <taxon>Eukaryota</taxon>
        <taxon>Fungi</taxon>
        <taxon>Dikarya</taxon>
        <taxon>Basidiomycota</taxon>
        <taxon>Agaricomycotina</taxon>
        <taxon>Agaricomycetes</taxon>
        <taxon>Hymenochaetales</taxon>
        <taxon>Rickenellaceae</taxon>
        <taxon>Rickenella</taxon>
    </lineage>
</organism>
<evidence type="ECO:0000256" key="2">
    <source>
        <dbReference type="SAM" id="Phobius"/>
    </source>
</evidence>
<gene>
    <name evidence="3" type="ORF">BD410DRAFT_836051</name>
</gene>
<keyword evidence="2" id="KW-0472">Membrane</keyword>
<keyword evidence="2" id="KW-0812">Transmembrane</keyword>
<protein>
    <submittedName>
        <fullName evidence="3">Uncharacterized protein</fullName>
    </submittedName>
</protein>
<feature type="compositionally biased region" description="Low complexity" evidence="1">
    <location>
        <begin position="1"/>
        <end position="20"/>
    </location>
</feature>
<dbReference type="EMBL" id="ML170160">
    <property type="protein sequence ID" value="TDL26956.1"/>
    <property type="molecule type" value="Genomic_DNA"/>
</dbReference>
<feature type="transmembrane region" description="Helical" evidence="2">
    <location>
        <begin position="181"/>
        <end position="204"/>
    </location>
</feature>
<feature type="region of interest" description="Disordered" evidence="1">
    <location>
        <begin position="1"/>
        <end position="32"/>
    </location>
</feature>
<reference evidence="3 4" key="1">
    <citation type="submission" date="2018-06" db="EMBL/GenBank/DDBJ databases">
        <title>A transcriptomic atlas of mushroom development highlights an independent origin of complex multicellularity.</title>
        <authorList>
            <consortium name="DOE Joint Genome Institute"/>
            <person name="Krizsan K."/>
            <person name="Almasi E."/>
            <person name="Merenyi Z."/>
            <person name="Sahu N."/>
            <person name="Viragh M."/>
            <person name="Koszo T."/>
            <person name="Mondo S."/>
            <person name="Kiss B."/>
            <person name="Balint B."/>
            <person name="Kues U."/>
            <person name="Barry K."/>
            <person name="Hegedus J.C."/>
            <person name="Henrissat B."/>
            <person name="Johnson J."/>
            <person name="Lipzen A."/>
            <person name="Ohm R."/>
            <person name="Nagy I."/>
            <person name="Pangilinan J."/>
            <person name="Yan J."/>
            <person name="Xiong Y."/>
            <person name="Grigoriev I.V."/>
            <person name="Hibbett D.S."/>
            <person name="Nagy L.G."/>
        </authorList>
    </citation>
    <scope>NUCLEOTIDE SEQUENCE [LARGE SCALE GENOMIC DNA]</scope>
    <source>
        <strain evidence="3 4">SZMC22713</strain>
    </source>
</reference>
<evidence type="ECO:0000256" key="1">
    <source>
        <dbReference type="SAM" id="MobiDB-lite"/>
    </source>
</evidence>
<name>A0A4Y7QHX3_9AGAM</name>